<proteinExistence type="predicted"/>
<gene>
    <name evidence="1" type="ORF">BO70DRAFT_397877</name>
</gene>
<keyword evidence="2" id="KW-1185">Reference proteome</keyword>
<reference evidence="1 2" key="1">
    <citation type="submission" date="2016-12" db="EMBL/GenBank/DDBJ databases">
        <title>The genomes of Aspergillus section Nigri reveals drivers in fungal speciation.</title>
        <authorList>
            <consortium name="DOE Joint Genome Institute"/>
            <person name="Vesth T.C."/>
            <person name="Nybo J."/>
            <person name="Theobald S."/>
            <person name="Brandl J."/>
            <person name="Frisvad J.C."/>
            <person name="Nielsen K.F."/>
            <person name="Lyhne E.K."/>
            <person name="Kogle M.E."/>
            <person name="Kuo A."/>
            <person name="Riley R."/>
            <person name="Clum A."/>
            <person name="Nolan M."/>
            <person name="Lipzen A."/>
            <person name="Salamov A."/>
            <person name="Henrissat B."/>
            <person name="Wiebenga A."/>
            <person name="De Vries R.P."/>
            <person name="Grigoriev I.V."/>
            <person name="Mortensen U.H."/>
            <person name="Andersen M.R."/>
            <person name="Baker S.E."/>
        </authorList>
    </citation>
    <scope>NUCLEOTIDE SEQUENCE [LARGE SCALE GENOMIC DNA]</scope>
    <source>
        <strain evidence="1 2">CBS 117.55</strain>
    </source>
</reference>
<name>A0A317VVS3_9EURO</name>
<dbReference type="GeneID" id="37068976"/>
<dbReference type="RefSeq" id="XP_025397749.1">
    <property type="nucleotide sequence ID" value="XM_025546739.1"/>
</dbReference>
<protein>
    <submittedName>
        <fullName evidence="1">Uncharacterized protein</fullName>
    </submittedName>
</protein>
<sequence length="149" mass="16382">MSEPPQPLTLAEHGIIDTRLTFSLSHSTTGFPCNVDQYLHMHPASANGLIQCFFFVSSALRFAKRAQPRSFLPRILSMTSDRVAPAFVSCATIHYIGLVRSWSNLSVPHFLVDGTPSRAINMGPMRISRLMDYTVGLETLLATAPICSS</sequence>
<comment type="caution">
    <text evidence="1">The sequence shown here is derived from an EMBL/GenBank/DDBJ whole genome shotgun (WGS) entry which is preliminary data.</text>
</comment>
<dbReference type="VEuPathDB" id="FungiDB:BO70DRAFT_397877"/>
<dbReference type="Proteomes" id="UP000247233">
    <property type="component" value="Unassembled WGS sequence"/>
</dbReference>
<accession>A0A317VVS3</accession>
<evidence type="ECO:0000313" key="1">
    <source>
        <dbReference type="EMBL" id="PWY76988.1"/>
    </source>
</evidence>
<evidence type="ECO:0000313" key="2">
    <source>
        <dbReference type="Proteomes" id="UP000247233"/>
    </source>
</evidence>
<dbReference type="AlphaFoldDB" id="A0A317VVS3"/>
<dbReference type="EMBL" id="MSFL01000019">
    <property type="protein sequence ID" value="PWY76988.1"/>
    <property type="molecule type" value="Genomic_DNA"/>
</dbReference>
<organism evidence="1 2">
    <name type="scientific">Aspergillus heteromorphus CBS 117.55</name>
    <dbReference type="NCBI Taxonomy" id="1448321"/>
    <lineage>
        <taxon>Eukaryota</taxon>
        <taxon>Fungi</taxon>
        <taxon>Dikarya</taxon>
        <taxon>Ascomycota</taxon>
        <taxon>Pezizomycotina</taxon>
        <taxon>Eurotiomycetes</taxon>
        <taxon>Eurotiomycetidae</taxon>
        <taxon>Eurotiales</taxon>
        <taxon>Aspergillaceae</taxon>
        <taxon>Aspergillus</taxon>
        <taxon>Aspergillus subgen. Circumdati</taxon>
    </lineage>
</organism>